<evidence type="ECO:0000313" key="5">
    <source>
        <dbReference type="Proteomes" id="UP000306416"/>
    </source>
</evidence>
<accession>A0A4S1CH74</accession>
<comment type="caution">
    <text evidence="4">The sequence shown here is derived from an EMBL/GenBank/DDBJ whole genome shotgun (WGS) entry which is preliminary data.</text>
</comment>
<keyword evidence="5" id="KW-1185">Reference proteome</keyword>
<dbReference type="Gene3D" id="3.60.40.10">
    <property type="entry name" value="PPM-type phosphatase domain"/>
    <property type="match status" value="1"/>
</dbReference>
<dbReference type="InterPro" id="IPR052016">
    <property type="entry name" value="Bact_Sigma-Reg"/>
</dbReference>
<dbReference type="PANTHER" id="PTHR43156">
    <property type="entry name" value="STAGE II SPORULATION PROTEIN E-RELATED"/>
    <property type="match status" value="1"/>
</dbReference>
<dbReference type="EMBL" id="SRSC01000004">
    <property type="protein sequence ID" value="TGU70499.1"/>
    <property type="molecule type" value="Genomic_DNA"/>
</dbReference>
<dbReference type="EMBL" id="SRSC01000002">
    <property type="protein sequence ID" value="TGU72919.1"/>
    <property type="molecule type" value="Genomic_DNA"/>
</dbReference>
<dbReference type="AlphaFoldDB" id="A0A4S1CH74"/>
<keyword evidence="1" id="KW-0378">Hydrolase</keyword>
<dbReference type="RefSeq" id="WP_135870386.1">
    <property type="nucleotide sequence ID" value="NZ_SRSC01000002.1"/>
</dbReference>
<evidence type="ECO:0000313" key="3">
    <source>
        <dbReference type="EMBL" id="TGU70499.1"/>
    </source>
</evidence>
<sequence>MQRSRARLADISRGAVGAPPHLPVQRVLALFQKDPDLLSVVIEEEGDFLGCVNRKELLTLLSRPFAMELYAKKPVLTLMQDLKGKRIVLPPELDVDEAAVQLLSLDPTLQTDALALVDDRRCRGIVSVSDLMMTVAERQKELLGALDCLSSRLREEVTLGMKIQQDLLPPPDYRFGSLTVGAGIATCSEIGGDFFDYFSAGDNILGMVIADVSGHGVQAGMVTTAAKASLHTLVSLGVTTPSGLLTGMNRAILATARRTLLMTCLIACVDLGRGVITFANAGHNYPLLLRREAAHAELLETDSGFPLGFDREACYPETSSAFAPGDLLFLYTDGLVESAGPGGEEFGYGRLEELLVRGRELPVGRMHDYLMSAMAGFTGSGVLEDDVTTLTVRFDG</sequence>
<gene>
    <name evidence="4" type="ORF">E4633_11580</name>
    <name evidence="3" type="ORF">E4633_15970</name>
</gene>
<dbReference type="InterPro" id="IPR001932">
    <property type="entry name" value="PPM-type_phosphatase-like_dom"/>
</dbReference>
<dbReference type="SMART" id="SM00331">
    <property type="entry name" value="PP2C_SIG"/>
    <property type="match status" value="1"/>
</dbReference>
<dbReference type="SUPFAM" id="SSF81606">
    <property type="entry name" value="PP2C-like"/>
    <property type="match status" value="1"/>
</dbReference>
<dbReference type="GO" id="GO:0016791">
    <property type="term" value="F:phosphatase activity"/>
    <property type="evidence" value="ECO:0007669"/>
    <property type="project" value="TreeGrafter"/>
</dbReference>
<organism evidence="4 5">
    <name type="scientific">Geomonas terrae</name>
    <dbReference type="NCBI Taxonomy" id="2562681"/>
    <lineage>
        <taxon>Bacteria</taxon>
        <taxon>Pseudomonadati</taxon>
        <taxon>Thermodesulfobacteriota</taxon>
        <taxon>Desulfuromonadia</taxon>
        <taxon>Geobacterales</taxon>
        <taxon>Geobacteraceae</taxon>
        <taxon>Geomonas</taxon>
    </lineage>
</organism>
<dbReference type="PANTHER" id="PTHR43156:SF2">
    <property type="entry name" value="STAGE II SPORULATION PROTEIN E"/>
    <property type="match status" value="1"/>
</dbReference>
<dbReference type="Pfam" id="PF00571">
    <property type="entry name" value="CBS"/>
    <property type="match status" value="1"/>
</dbReference>
<proteinExistence type="predicted"/>
<evidence type="ECO:0000259" key="2">
    <source>
        <dbReference type="SMART" id="SM00331"/>
    </source>
</evidence>
<evidence type="ECO:0000256" key="1">
    <source>
        <dbReference type="ARBA" id="ARBA00022801"/>
    </source>
</evidence>
<dbReference type="Proteomes" id="UP000306416">
    <property type="component" value="Unassembled WGS sequence"/>
</dbReference>
<evidence type="ECO:0000313" key="4">
    <source>
        <dbReference type="EMBL" id="TGU72919.1"/>
    </source>
</evidence>
<feature type="domain" description="PPM-type phosphatase" evidence="2">
    <location>
        <begin position="179"/>
        <end position="394"/>
    </location>
</feature>
<dbReference type="Pfam" id="PF07228">
    <property type="entry name" value="SpoIIE"/>
    <property type="match status" value="1"/>
</dbReference>
<dbReference type="InterPro" id="IPR036457">
    <property type="entry name" value="PPM-type-like_dom_sf"/>
</dbReference>
<protein>
    <submittedName>
        <fullName evidence="4">Stage II sporulation protein E</fullName>
    </submittedName>
</protein>
<dbReference type="InterPro" id="IPR000644">
    <property type="entry name" value="CBS_dom"/>
</dbReference>
<reference evidence="4 5" key="1">
    <citation type="submission" date="2019-04" db="EMBL/GenBank/DDBJ databases">
        <title>Geobacter oryzae sp. nov., ferric-reducing bacteria isolated from paddy soil.</title>
        <authorList>
            <person name="Xu Z."/>
            <person name="Masuda Y."/>
            <person name="Itoh H."/>
            <person name="Senoo K."/>
        </authorList>
    </citation>
    <scope>NUCLEOTIDE SEQUENCE [LARGE SCALE GENOMIC DNA]</scope>
    <source>
        <strain evidence="4 5">Red111</strain>
    </source>
</reference>
<dbReference type="InterPro" id="IPR046342">
    <property type="entry name" value="CBS_dom_sf"/>
</dbReference>
<dbReference type="SUPFAM" id="SSF54631">
    <property type="entry name" value="CBS-domain pair"/>
    <property type="match status" value="1"/>
</dbReference>
<name>A0A4S1CH74_9BACT</name>